<feature type="transmembrane region" description="Helical" evidence="11">
    <location>
        <begin position="96"/>
        <end position="113"/>
    </location>
</feature>
<organism evidence="12 13">
    <name type="scientific">Vitis vinifera</name>
    <name type="common">Grape</name>
    <dbReference type="NCBI Taxonomy" id="29760"/>
    <lineage>
        <taxon>Eukaryota</taxon>
        <taxon>Viridiplantae</taxon>
        <taxon>Streptophyta</taxon>
        <taxon>Embryophyta</taxon>
        <taxon>Tracheophyta</taxon>
        <taxon>Spermatophyta</taxon>
        <taxon>Magnoliopsida</taxon>
        <taxon>eudicotyledons</taxon>
        <taxon>Gunneridae</taxon>
        <taxon>Pentapetalae</taxon>
        <taxon>rosids</taxon>
        <taxon>Vitales</taxon>
        <taxon>Vitaceae</taxon>
        <taxon>Viteae</taxon>
        <taxon>Vitis</taxon>
    </lineage>
</organism>
<feature type="transmembrane region" description="Helical" evidence="11">
    <location>
        <begin position="259"/>
        <end position="279"/>
    </location>
</feature>
<comment type="caution">
    <text evidence="12">The sequence shown here is derived from an EMBL/GenBank/DDBJ whole genome shotgun (WGS) entry which is preliminary data.</text>
</comment>
<protein>
    <submittedName>
        <fullName evidence="12">Farnesol kinase, chloroplastic</fullName>
    </submittedName>
</protein>
<keyword evidence="4" id="KW-0934">Plastid</keyword>
<evidence type="ECO:0000256" key="11">
    <source>
        <dbReference type="SAM" id="Phobius"/>
    </source>
</evidence>
<evidence type="ECO:0000256" key="7">
    <source>
        <dbReference type="ARBA" id="ARBA00022777"/>
    </source>
</evidence>
<feature type="transmembrane region" description="Helical" evidence="11">
    <location>
        <begin position="65"/>
        <end position="84"/>
    </location>
</feature>
<evidence type="ECO:0000256" key="4">
    <source>
        <dbReference type="ARBA" id="ARBA00022640"/>
    </source>
</evidence>
<dbReference type="GO" id="GO:0016301">
    <property type="term" value="F:kinase activity"/>
    <property type="evidence" value="ECO:0007669"/>
    <property type="project" value="UniProtKB-KW"/>
</dbReference>
<evidence type="ECO:0000256" key="9">
    <source>
        <dbReference type="ARBA" id="ARBA00022989"/>
    </source>
</evidence>
<dbReference type="AlphaFoldDB" id="A0A438G1W3"/>
<keyword evidence="5" id="KW-0808">Transferase</keyword>
<keyword evidence="9 11" id="KW-1133">Transmembrane helix</keyword>
<comment type="similarity">
    <text evidence="2">Belongs to the polyprenol kinase family.</text>
</comment>
<evidence type="ECO:0000313" key="13">
    <source>
        <dbReference type="Proteomes" id="UP000288805"/>
    </source>
</evidence>
<dbReference type="GO" id="GO:0031969">
    <property type="term" value="C:chloroplast membrane"/>
    <property type="evidence" value="ECO:0007669"/>
    <property type="project" value="UniProtKB-SubCell"/>
</dbReference>
<evidence type="ECO:0000313" key="12">
    <source>
        <dbReference type="EMBL" id="RVW66202.1"/>
    </source>
</evidence>
<evidence type="ECO:0000256" key="8">
    <source>
        <dbReference type="ARBA" id="ARBA00022946"/>
    </source>
</evidence>
<reference evidence="12 13" key="1">
    <citation type="journal article" date="2018" name="PLoS Genet.">
        <title>Population sequencing reveals clonal diversity and ancestral inbreeding in the grapevine cultivar Chardonnay.</title>
        <authorList>
            <person name="Roach M.J."/>
            <person name="Johnson D.L."/>
            <person name="Bohlmann J."/>
            <person name="van Vuuren H.J."/>
            <person name="Jones S.J."/>
            <person name="Pretorius I.S."/>
            <person name="Schmidt S.A."/>
            <person name="Borneman A.R."/>
        </authorList>
    </citation>
    <scope>NUCLEOTIDE SEQUENCE [LARGE SCALE GENOMIC DNA]</scope>
    <source>
        <strain evidence="13">cv. Chardonnay</strain>
        <tissue evidence="12">Leaf</tissue>
    </source>
</reference>
<evidence type="ECO:0000256" key="10">
    <source>
        <dbReference type="ARBA" id="ARBA00023136"/>
    </source>
</evidence>
<dbReference type="PANTHER" id="PTHR32523">
    <property type="entry name" value="PHYTOL KINASE 1, CHLOROPLASTIC"/>
    <property type="match status" value="1"/>
</dbReference>
<feature type="transmembrane region" description="Helical" evidence="11">
    <location>
        <begin position="119"/>
        <end position="142"/>
    </location>
</feature>
<evidence type="ECO:0000256" key="2">
    <source>
        <dbReference type="ARBA" id="ARBA00010794"/>
    </source>
</evidence>
<comment type="subcellular location">
    <subcellularLocation>
        <location evidence="1">Plastid</location>
        <location evidence="1">Chloroplast membrane</location>
        <topology evidence="1">Multi-pass membrane protein</topology>
    </subcellularLocation>
</comment>
<sequence>MLVLATRSIDCNGQQQRLNSTASAAVAYSTADFRLAGRPPLKVTFSAGVTATTGFRNPVAGDICAAALTGGTVLSLIQFWGGIAKRGFTGQTVSRKLVHISVGLVFMLFWPLFSSGCRGALLAALIPGVNIIRMLLLGLGIWKDEAVVKSMSRYGDHRLQFWKKSYFRILFHASGNFSRDHYAMPQLLLLPVQSIGELPHCNCCNLQLVCWRWYSPQEDLTYNTNEKKGRPCLELSCLADLVGRRFGIQKIPYNRNKSFSGSLAMAVAGTCIILPHLGLSRKLGNGFRLLGCFSWLNIVESLPISNEIDDNLTIPVTSLLLGTLVF</sequence>
<keyword evidence="10 11" id="KW-0472">Membrane</keyword>
<accession>A0A438G1W3</accession>
<evidence type="ECO:0000256" key="3">
    <source>
        <dbReference type="ARBA" id="ARBA00022528"/>
    </source>
</evidence>
<dbReference type="InterPro" id="IPR039606">
    <property type="entry name" value="Phytol/farnesol_kinase"/>
</dbReference>
<evidence type="ECO:0000256" key="5">
    <source>
        <dbReference type="ARBA" id="ARBA00022679"/>
    </source>
</evidence>
<keyword evidence="8" id="KW-0809">Transit peptide</keyword>
<gene>
    <name evidence="12" type="primary">FOLK_1</name>
    <name evidence="12" type="ORF">CK203_047430</name>
</gene>
<dbReference type="EMBL" id="QGNW01000683">
    <property type="protein sequence ID" value="RVW66202.1"/>
    <property type="molecule type" value="Genomic_DNA"/>
</dbReference>
<name>A0A438G1W3_VITVI</name>
<proteinExistence type="inferred from homology"/>
<evidence type="ECO:0000256" key="6">
    <source>
        <dbReference type="ARBA" id="ARBA00022692"/>
    </source>
</evidence>
<keyword evidence="6 11" id="KW-0812">Transmembrane</keyword>
<dbReference type="PANTHER" id="PTHR32523:SF7">
    <property type="entry name" value="FARNESOL KINASE, CHLOROPLASTIC"/>
    <property type="match status" value="1"/>
</dbReference>
<dbReference type="Proteomes" id="UP000288805">
    <property type="component" value="Unassembled WGS sequence"/>
</dbReference>
<keyword evidence="3" id="KW-0150">Chloroplast</keyword>
<evidence type="ECO:0000256" key="1">
    <source>
        <dbReference type="ARBA" id="ARBA00004508"/>
    </source>
</evidence>
<keyword evidence="7 12" id="KW-0418">Kinase</keyword>